<feature type="domain" description="Peptidase S8/S53" evidence="7">
    <location>
        <begin position="185"/>
        <end position="430"/>
    </location>
</feature>
<keyword evidence="4 5" id="KW-0720">Serine protease</keyword>
<dbReference type="InterPro" id="IPR023828">
    <property type="entry name" value="Peptidase_S8_Ser-AS"/>
</dbReference>
<keyword evidence="9" id="KW-1185">Reference proteome</keyword>
<evidence type="ECO:0000256" key="5">
    <source>
        <dbReference type="PROSITE-ProRule" id="PRU01240"/>
    </source>
</evidence>
<dbReference type="SUPFAM" id="SSF49464">
    <property type="entry name" value="Carboxypeptidase regulatory domain-like"/>
    <property type="match status" value="3"/>
</dbReference>
<feature type="active site" description="Charge relay system" evidence="5">
    <location>
        <position position="240"/>
    </location>
</feature>
<comment type="similarity">
    <text evidence="1 5">Belongs to the peptidase S8 family.</text>
</comment>
<accession>A0A1C5J318</accession>
<dbReference type="RefSeq" id="WP_088995150.1">
    <property type="nucleotide sequence ID" value="NZ_LT607750.1"/>
</dbReference>
<dbReference type="InterPro" id="IPR051048">
    <property type="entry name" value="Peptidase_S8/S53_subtilisin"/>
</dbReference>
<dbReference type="GO" id="GO:0006508">
    <property type="term" value="P:proteolysis"/>
    <property type="evidence" value="ECO:0007669"/>
    <property type="project" value="UniProtKB-KW"/>
</dbReference>
<keyword evidence="6" id="KW-0732">Signal</keyword>
<feature type="signal peptide" evidence="6">
    <location>
        <begin position="1"/>
        <end position="35"/>
    </location>
</feature>
<dbReference type="InterPro" id="IPR008969">
    <property type="entry name" value="CarboxyPept-like_regulatory"/>
</dbReference>
<feature type="active site" description="Charge relay system" evidence="5">
    <location>
        <position position="410"/>
    </location>
</feature>
<evidence type="ECO:0000256" key="1">
    <source>
        <dbReference type="ARBA" id="ARBA00011073"/>
    </source>
</evidence>
<gene>
    <name evidence="8" type="ORF">GA0070609_4011</name>
</gene>
<dbReference type="GO" id="GO:0004252">
    <property type="term" value="F:serine-type endopeptidase activity"/>
    <property type="evidence" value="ECO:0007669"/>
    <property type="project" value="UniProtKB-UniRule"/>
</dbReference>
<dbReference type="Proteomes" id="UP000198217">
    <property type="component" value="Chromosome I"/>
</dbReference>
<dbReference type="InterPro" id="IPR036852">
    <property type="entry name" value="Peptidase_S8/S53_dom_sf"/>
</dbReference>
<dbReference type="PROSITE" id="PS51892">
    <property type="entry name" value="SUBTILASE"/>
    <property type="match status" value="1"/>
</dbReference>
<feature type="chain" id="PRO_5039429515" evidence="6">
    <location>
        <begin position="36"/>
        <end position="1282"/>
    </location>
</feature>
<evidence type="ECO:0000256" key="2">
    <source>
        <dbReference type="ARBA" id="ARBA00022670"/>
    </source>
</evidence>
<evidence type="ECO:0000259" key="7">
    <source>
        <dbReference type="Pfam" id="PF00082"/>
    </source>
</evidence>
<evidence type="ECO:0000256" key="3">
    <source>
        <dbReference type="ARBA" id="ARBA00022801"/>
    </source>
</evidence>
<dbReference type="InterPro" id="IPR013784">
    <property type="entry name" value="Carb-bd-like_fold"/>
</dbReference>
<keyword evidence="3 5" id="KW-0378">Hydrolase</keyword>
<dbReference type="SUPFAM" id="SSF52743">
    <property type="entry name" value="Subtilisin-like"/>
    <property type="match status" value="1"/>
</dbReference>
<dbReference type="PANTHER" id="PTHR43399:SF4">
    <property type="entry name" value="CELL WALL-ASSOCIATED PROTEASE"/>
    <property type="match status" value="1"/>
</dbReference>
<feature type="active site" description="Charge relay system" evidence="5">
    <location>
        <position position="194"/>
    </location>
</feature>
<dbReference type="PROSITE" id="PS00138">
    <property type="entry name" value="SUBTILASE_SER"/>
    <property type="match status" value="1"/>
</dbReference>
<dbReference type="EMBL" id="LT607750">
    <property type="protein sequence ID" value="SCG64980.1"/>
    <property type="molecule type" value="Genomic_DNA"/>
</dbReference>
<dbReference type="Pfam" id="PF13620">
    <property type="entry name" value="CarboxypepD_reg"/>
    <property type="match status" value="4"/>
</dbReference>
<dbReference type="InterPro" id="IPR000209">
    <property type="entry name" value="Peptidase_S8/S53_dom"/>
</dbReference>
<keyword evidence="2 5" id="KW-0645">Protease</keyword>
<sequence length="1282" mass="134447">MHPSLPAPRSRAVRRLAAAVAGVLAAALLTAPAPATGAPADKLQPAARQALAGGRTADLIVELVERADLRPARELRTHAQRTAYGQRTLSALAERSQRGIRQLLTQRRVGHHPFWIVNAVHVEDADAKLAAELARRPEVRTVRTMRTFQLPEPTPVQRAAAAAAVEWNIDRIQAPQVWSRYGVRGEGIVVASIDSGVQFDHPALVRQYRGNVGDGVFDHRFNWYDPYGQCRTAPCDTNGHGTHTMGTMVGDDGDGTQIGVAPGARWVAARGCVGSGCTELALLLAGEWVMAPFDDTFTSRPDLAPHIVNNSWGSPNSDPFYSQVVSRWIEVGIMPVFSAGNSGPDCDTVGSPADYPQAYAVAAFDAEGAIADFSSRGSAAAEIKPDIAAPGVAVVSSLPGGRYEAYNGTSMAAPHVSGAVALLWSAAPELIGDIPATRALLDGGAIDVADAQCGGTAADNPVWGKGRLDVHAAVAAAPRGPRGTLTGVVRGADGPVAGASVRLNGPNRTERVATTDATGRYSVTVPPGGYTVAVKAFGFGDGATSVTVTADSTATADLTLVALARHPVSGVVRDPGGVGAAGISVKLLATPLPPVVTGPDGAYRIDNVPVGGYTLTFGAGRCLSAGSRQVTVDGPETVDLYPPAQVDSSGYQCNGTTAPFPTGTTALALTGDDESAQVNLPFAVPFYGRNHTTMWVATNGFLSFDRAADNSINREVPNPSTPNASVFAFWDDLVVDAQATVRTASYGTAPDRRFVVEWRNVTFWEDETQRVTFAVELSETGAVTVHYGDLTSAAVARGAGASVGVENQTGTVGLEYSRDVAALRPHSAVTFRAAGSLYGTVTKPDGSPAANALISAVTGDAPAVTTTAAADGTYVLHLPLGTYTVDVSLVTFGIHRSTVVLDTSGARVRHDVRLSLNERTVSGVIRDSLGQPVRGAEVWLAHSELPTVRMTTGADGAYRFTKVPESDVATYVYASVPGCQRDGRLYLPTIIGGDAVNDITVIAPMGVVDGADGFGYQCVLGSVEPSFAGTAVTTSEYGPPTAVALPFEFRLYGQPYRTTYVSRYGYLTFEPSDHQSGSNNFLPSTSSPDAAVYAFWDALAMDASSRVTHGTAGTAPNRRFMVSWQDMLLDGERISVDAVLHEDGRIDVQHRLLPDTAAGRGDGATVGIEDADSFHAQEYSYHDERLRSGQSVRFLPPGTVTGVVTDATTGAPLAGATVQFLRLEEVEEEVVTDATGTFTLRVPLGAWDLAVDAAGHFPGTAQLRLDAPYGTVRRDVPVTPIG</sequence>
<evidence type="ECO:0000256" key="6">
    <source>
        <dbReference type="SAM" id="SignalP"/>
    </source>
</evidence>
<dbReference type="InterPro" id="IPR015500">
    <property type="entry name" value="Peptidase_S8_subtilisin-rel"/>
</dbReference>
<organism evidence="8 9">
    <name type="scientific">Micromonospora echinaurantiaca</name>
    <dbReference type="NCBI Taxonomy" id="47857"/>
    <lineage>
        <taxon>Bacteria</taxon>
        <taxon>Bacillati</taxon>
        <taxon>Actinomycetota</taxon>
        <taxon>Actinomycetes</taxon>
        <taxon>Micromonosporales</taxon>
        <taxon>Micromonosporaceae</taxon>
        <taxon>Micromonospora</taxon>
    </lineage>
</organism>
<dbReference type="SUPFAM" id="SSF49452">
    <property type="entry name" value="Starch-binding domain-like"/>
    <property type="match status" value="2"/>
</dbReference>
<evidence type="ECO:0000256" key="4">
    <source>
        <dbReference type="ARBA" id="ARBA00022825"/>
    </source>
</evidence>
<protein>
    <submittedName>
        <fullName evidence="8">Serine protease, subtilisin family</fullName>
    </submittedName>
</protein>
<evidence type="ECO:0000313" key="8">
    <source>
        <dbReference type="EMBL" id="SCG64980.1"/>
    </source>
</evidence>
<reference evidence="8 9" key="1">
    <citation type="submission" date="2016-06" db="EMBL/GenBank/DDBJ databases">
        <authorList>
            <person name="Kjaerup R.B."/>
            <person name="Dalgaard T.S."/>
            <person name="Juul-Madsen H.R."/>
        </authorList>
    </citation>
    <scope>NUCLEOTIDE SEQUENCE [LARGE SCALE GENOMIC DNA]</scope>
    <source>
        <strain evidence="8 9">DSM 43904</strain>
    </source>
</reference>
<dbReference type="Gene3D" id="3.40.50.200">
    <property type="entry name" value="Peptidase S8/S53 domain"/>
    <property type="match status" value="1"/>
</dbReference>
<dbReference type="Pfam" id="PF00082">
    <property type="entry name" value="Peptidase_S8"/>
    <property type="match status" value="1"/>
</dbReference>
<dbReference type="Gene3D" id="2.60.40.1120">
    <property type="entry name" value="Carboxypeptidase-like, regulatory domain"/>
    <property type="match status" value="3"/>
</dbReference>
<dbReference type="PANTHER" id="PTHR43399">
    <property type="entry name" value="SUBTILISIN-RELATED"/>
    <property type="match status" value="1"/>
</dbReference>
<evidence type="ECO:0000313" key="9">
    <source>
        <dbReference type="Proteomes" id="UP000198217"/>
    </source>
</evidence>
<proteinExistence type="inferred from homology"/>
<dbReference type="GO" id="GO:0030246">
    <property type="term" value="F:carbohydrate binding"/>
    <property type="evidence" value="ECO:0007669"/>
    <property type="project" value="InterPro"/>
</dbReference>
<name>A0A1C5J318_9ACTN</name>
<dbReference type="PRINTS" id="PR00723">
    <property type="entry name" value="SUBTILISIN"/>
</dbReference>